<sequence length="70" mass="7543">MPVVTAGAAKKPKKKSCPVAGQLLQNFSNSSEHKDSGTDWRTQFLIDHHHVSPVLARVAAALIYGETGDE</sequence>
<evidence type="ECO:0000313" key="2">
    <source>
        <dbReference type="Proteomes" id="UP000576821"/>
    </source>
</evidence>
<dbReference type="EMBL" id="JAASQR010000002">
    <property type="protein sequence ID" value="NIJ16479.1"/>
    <property type="molecule type" value="Genomic_DNA"/>
</dbReference>
<protein>
    <submittedName>
        <fullName evidence="1">Uncharacterized protein</fullName>
    </submittedName>
</protein>
<name>A0A846M3J1_9SPHN</name>
<gene>
    <name evidence="1" type="ORF">FHS54_001445</name>
</gene>
<evidence type="ECO:0000313" key="1">
    <source>
        <dbReference type="EMBL" id="NIJ16479.1"/>
    </source>
</evidence>
<keyword evidence="2" id="KW-1185">Reference proteome</keyword>
<organism evidence="1 2">
    <name type="scientific">Sphingobium vermicomposti</name>
    <dbReference type="NCBI Taxonomy" id="529005"/>
    <lineage>
        <taxon>Bacteria</taxon>
        <taxon>Pseudomonadati</taxon>
        <taxon>Pseudomonadota</taxon>
        <taxon>Alphaproteobacteria</taxon>
        <taxon>Sphingomonadales</taxon>
        <taxon>Sphingomonadaceae</taxon>
        <taxon>Sphingobium</taxon>
    </lineage>
</organism>
<dbReference type="Proteomes" id="UP000576821">
    <property type="component" value="Unassembled WGS sequence"/>
</dbReference>
<accession>A0A846M3J1</accession>
<reference evidence="1 2" key="1">
    <citation type="submission" date="2020-03" db="EMBL/GenBank/DDBJ databases">
        <title>Genomic Encyclopedia of Type Strains, Phase IV (KMG-IV): sequencing the most valuable type-strain genomes for metagenomic binning, comparative biology and taxonomic classification.</title>
        <authorList>
            <person name="Goeker M."/>
        </authorList>
    </citation>
    <scope>NUCLEOTIDE SEQUENCE [LARGE SCALE GENOMIC DNA]</scope>
    <source>
        <strain evidence="1 2">DSM 21299</strain>
    </source>
</reference>
<dbReference type="AlphaFoldDB" id="A0A846M3J1"/>
<comment type="caution">
    <text evidence="1">The sequence shown here is derived from an EMBL/GenBank/DDBJ whole genome shotgun (WGS) entry which is preliminary data.</text>
</comment>
<dbReference type="RefSeq" id="WP_167303101.1">
    <property type="nucleotide sequence ID" value="NZ_JAASQR010000002.1"/>
</dbReference>
<proteinExistence type="predicted"/>